<keyword evidence="2" id="KW-1185">Reference proteome</keyword>
<comment type="caution">
    <text evidence="1">The sequence shown here is derived from an EMBL/GenBank/DDBJ whole genome shotgun (WGS) entry which is preliminary data.</text>
</comment>
<name>A0ABD0VA53_DENTH</name>
<evidence type="ECO:0008006" key="3">
    <source>
        <dbReference type="Google" id="ProtNLM"/>
    </source>
</evidence>
<evidence type="ECO:0000313" key="1">
    <source>
        <dbReference type="EMBL" id="KAL0919477.1"/>
    </source>
</evidence>
<dbReference type="Proteomes" id="UP001552299">
    <property type="component" value="Unassembled WGS sequence"/>
</dbReference>
<evidence type="ECO:0000313" key="2">
    <source>
        <dbReference type="Proteomes" id="UP001552299"/>
    </source>
</evidence>
<organism evidence="1 2">
    <name type="scientific">Dendrobium thyrsiflorum</name>
    <name type="common">Pinecone-like raceme dendrobium</name>
    <name type="synonym">Orchid</name>
    <dbReference type="NCBI Taxonomy" id="117978"/>
    <lineage>
        <taxon>Eukaryota</taxon>
        <taxon>Viridiplantae</taxon>
        <taxon>Streptophyta</taxon>
        <taxon>Embryophyta</taxon>
        <taxon>Tracheophyta</taxon>
        <taxon>Spermatophyta</taxon>
        <taxon>Magnoliopsida</taxon>
        <taxon>Liliopsida</taxon>
        <taxon>Asparagales</taxon>
        <taxon>Orchidaceae</taxon>
        <taxon>Epidendroideae</taxon>
        <taxon>Malaxideae</taxon>
        <taxon>Dendrobiinae</taxon>
        <taxon>Dendrobium</taxon>
    </lineage>
</organism>
<dbReference type="EMBL" id="JANQDX010000009">
    <property type="protein sequence ID" value="KAL0919477.1"/>
    <property type="molecule type" value="Genomic_DNA"/>
</dbReference>
<sequence length="73" mass="8262">MESLRRSAHLLSFLLTSFSTLIVDILILRFHLSIAAANIPARSYPTFRRCTPLARFYGSKRSNLCPSRRCCSG</sequence>
<dbReference type="AlphaFoldDB" id="A0ABD0VA53"/>
<reference evidence="1 2" key="1">
    <citation type="journal article" date="2024" name="Plant Biotechnol. J.">
        <title>Dendrobium thyrsiflorum genome and its molecular insights into genes involved in important horticultural traits.</title>
        <authorList>
            <person name="Chen B."/>
            <person name="Wang J.Y."/>
            <person name="Zheng P.J."/>
            <person name="Li K.L."/>
            <person name="Liang Y.M."/>
            <person name="Chen X.F."/>
            <person name="Zhang C."/>
            <person name="Zhao X."/>
            <person name="He X."/>
            <person name="Zhang G.Q."/>
            <person name="Liu Z.J."/>
            <person name="Xu Q."/>
        </authorList>
    </citation>
    <scope>NUCLEOTIDE SEQUENCE [LARGE SCALE GENOMIC DNA]</scope>
    <source>
        <strain evidence="1">GZMU011</strain>
    </source>
</reference>
<accession>A0ABD0VA53</accession>
<gene>
    <name evidence="1" type="ORF">M5K25_011572</name>
</gene>
<proteinExistence type="predicted"/>
<protein>
    <recommendedName>
        <fullName evidence="3">Secreted protein</fullName>
    </recommendedName>
</protein>